<dbReference type="EMBL" id="JARBJD010000019">
    <property type="protein sequence ID" value="KAK2960909.1"/>
    <property type="molecule type" value="Genomic_DNA"/>
</dbReference>
<evidence type="ECO:0000313" key="2">
    <source>
        <dbReference type="Proteomes" id="UP001281761"/>
    </source>
</evidence>
<comment type="caution">
    <text evidence="1">The sequence shown here is derived from an EMBL/GenBank/DDBJ whole genome shotgun (WGS) entry which is preliminary data.</text>
</comment>
<reference evidence="1 2" key="1">
    <citation type="journal article" date="2022" name="bioRxiv">
        <title>Genomics of Preaxostyla Flagellates Illuminates Evolutionary Transitions and the Path Towards Mitochondrial Loss.</title>
        <authorList>
            <person name="Novak L.V.F."/>
            <person name="Treitli S.C."/>
            <person name="Pyrih J."/>
            <person name="Halakuc P."/>
            <person name="Pipaliya S.V."/>
            <person name="Vacek V."/>
            <person name="Brzon O."/>
            <person name="Soukal P."/>
            <person name="Eme L."/>
            <person name="Dacks J.B."/>
            <person name="Karnkowska A."/>
            <person name="Elias M."/>
            <person name="Hampl V."/>
        </authorList>
    </citation>
    <scope>NUCLEOTIDE SEQUENCE [LARGE SCALE GENOMIC DNA]</scope>
    <source>
        <strain evidence="1">NAU3</strain>
        <tissue evidence="1">Gut</tissue>
    </source>
</reference>
<evidence type="ECO:0000313" key="1">
    <source>
        <dbReference type="EMBL" id="KAK2960909.1"/>
    </source>
</evidence>
<protein>
    <submittedName>
        <fullName evidence="1">Uncharacterized protein</fullName>
    </submittedName>
</protein>
<keyword evidence="2" id="KW-1185">Reference proteome</keyword>
<name>A0ABQ9YB19_9EUKA</name>
<sequence length="191" mass="20608">MVDHQRELNKKRENQLQMGKTIPVRIVDSNPTDAHPAMSLASHFDSDASDSFSATLCVSTAGSVLFAWLIGTCAIHSLSPIRHSCSDDILARYSSIAPSRAINSTDVSTPMPASSLHTRVRSCPAPLLFDRKAMRSSSFAACTLVVVDGIVNIGGLDGDELGPFWTSWKVSELALNFSDSKSEVEQASVRI</sequence>
<organism evidence="1 2">
    <name type="scientific">Blattamonas nauphoetae</name>
    <dbReference type="NCBI Taxonomy" id="2049346"/>
    <lineage>
        <taxon>Eukaryota</taxon>
        <taxon>Metamonada</taxon>
        <taxon>Preaxostyla</taxon>
        <taxon>Oxymonadida</taxon>
        <taxon>Blattamonas</taxon>
    </lineage>
</organism>
<accession>A0ABQ9YB19</accession>
<proteinExistence type="predicted"/>
<gene>
    <name evidence="1" type="ORF">BLNAU_3996</name>
</gene>
<dbReference type="Proteomes" id="UP001281761">
    <property type="component" value="Unassembled WGS sequence"/>
</dbReference>